<proteinExistence type="inferred from homology"/>
<dbReference type="Gene3D" id="3.30.479.30">
    <property type="entry name" value="Band 7 domain"/>
    <property type="match status" value="1"/>
</dbReference>
<dbReference type="GO" id="GO:0016740">
    <property type="term" value="F:transferase activity"/>
    <property type="evidence" value="ECO:0007669"/>
    <property type="project" value="UniProtKB-KW"/>
</dbReference>
<dbReference type="SMART" id="SM00244">
    <property type="entry name" value="PHB"/>
    <property type="match status" value="1"/>
</dbReference>
<dbReference type="InterPro" id="IPR056369">
    <property type="entry name" value="CTU1-like_ATP-bd"/>
</dbReference>
<evidence type="ECO:0000256" key="2">
    <source>
        <dbReference type="ARBA" id="ARBA00022490"/>
    </source>
</evidence>
<dbReference type="FunFam" id="3.40.50.620:FF:000132">
    <property type="entry name" value="Cytoplasmic tRNA 2-thiolation protein 1"/>
    <property type="match status" value="1"/>
</dbReference>
<keyword evidence="3" id="KW-0820">tRNA-binding</keyword>
<dbReference type="Pfam" id="PF02036">
    <property type="entry name" value="SCP2"/>
    <property type="match status" value="1"/>
</dbReference>
<keyword evidence="9" id="KW-0812">Transmembrane</keyword>
<dbReference type="PANTHER" id="PTHR11807:SF12">
    <property type="entry name" value="CYTOPLASMIC TRNA 2-THIOLATION PROTEIN 1"/>
    <property type="match status" value="1"/>
</dbReference>
<dbReference type="Pfam" id="PF01171">
    <property type="entry name" value="ATP_bind_3"/>
    <property type="match status" value="1"/>
</dbReference>
<comment type="caution">
    <text evidence="11">The sequence shown here is derived from an EMBL/GenBank/DDBJ whole genome shotgun (WGS) entry which is preliminary data.</text>
</comment>
<evidence type="ECO:0000256" key="6">
    <source>
        <dbReference type="ARBA" id="ARBA00022884"/>
    </source>
</evidence>
<gene>
    <name evidence="11" type="ORF">QR680_002530</name>
</gene>
<dbReference type="InterPro" id="IPR001972">
    <property type="entry name" value="Stomatin_HflK_fam"/>
</dbReference>
<organism evidence="11 12">
    <name type="scientific">Steinernema hermaphroditum</name>
    <dbReference type="NCBI Taxonomy" id="289476"/>
    <lineage>
        <taxon>Eukaryota</taxon>
        <taxon>Metazoa</taxon>
        <taxon>Ecdysozoa</taxon>
        <taxon>Nematoda</taxon>
        <taxon>Chromadorea</taxon>
        <taxon>Rhabditida</taxon>
        <taxon>Tylenchina</taxon>
        <taxon>Panagrolaimomorpha</taxon>
        <taxon>Strongyloidoidea</taxon>
        <taxon>Steinernematidae</taxon>
        <taxon>Steinernema</taxon>
    </lineage>
</organism>
<dbReference type="GO" id="GO:0009898">
    <property type="term" value="C:cytoplasmic side of plasma membrane"/>
    <property type="evidence" value="ECO:0007669"/>
    <property type="project" value="UniProtKB-ARBA"/>
</dbReference>
<reference evidence="11" key="1">
    <citation type="submission" date="2023-06" db="EMBL/GenBank/DDBJ databases">
        <title>Genomic analysis of the entomopathogenic nematode Steinernema hermaphroditum.</title>
        <authorList>
            <person name="Schwarz E.M."/>
            <person name="Heppert J.K."/>
            <person name="Baniya A."/>
            <person name="Schwartz H.T."/>
            <person name="Tan C.-H."/>
            <person name="Antoshechkin I."/>
            <person name="Sternberg P.W."/>
            <person name="Goodrich-Blair H."/>
            <person name="Dillman A.R."/>
        </authorList>
    </citation>
    <scope>NUCLEOTIDE SEQUENCE</scope>
    <source>
        <strain evidence="11">PS9179</strain>
        <tissue evidence="11">Whole animal</tissue>
    </source>
</reference>
<feature type="transmembrane region" description="Helical" evidence="9">
    <location>
        <begin position="364"/>
        <end position="384"/>
    </location>
</feature>
<evidence type="ECO:0000256" key="9">
    <source>
        <dbReference type="SAM" id="Phobius"/>
    </source>
</evidence>
<dbReference type="PANTHER" id="PTHR11807">
    <property type="entry name" value="ATPASES OF THE PP SUPERFAMILY-RELATED"/>
    <property type="match status" value="1"/>
</dbReference>
<dbReference type="InterPro" id="IPR003033">
    <property type="entry name" value="SCP2_sterol-bd_dom"/>
</dbReference>
<keyword evidence="5" id="KW-0819">tRNA processing</keyword>
<dbReference type="SUPFAM" id="SSF52402">
    <property type="entry name" value="Adenine nucleotide alpha hydrolases-like"/>
    <property type="match status" value="1"/>
</dbReference>
<dbReference type="GO" id="GO:0005739">
    <property type="term" value="C:mitochondrion"/>
    <property type="evidence" value="ECO:0007669"/>
    <property type="project" value="TreeGrafter"/>
</dbReference>
<comment type="function">
    <text evidence="7">Plays a central role in 2-thiolation of mcm(5)S(2)U at tRNA wobble positions of tRNA(Lys), tRNA(Glu) and tRNA(Gln). Directly binds tRNAs and probably acts by catalyzing adenylation of tRNAs, an intermediate required for 2-thiolation. It is unclear whether it acts as a sulfurtransferase that transfers sulfur from thiocarboxylated URM1 onto the uridine of tRNAs at wobble position.</text>
</comment>
<evidence type="ECO:0000256" key="4">
    <source>
        <dbReference type="ARBA" id="ARBA00022679"/>
    </source>
</evidence>
<accession>A0AA39LHW1</accession>
<dbReference type="FunFam" id="3.30.479.30:FF:000004">
    <property type="entry name" value="Putative membrane protease family, stomatin"/>
    <property type="match status" value="1"/>
</dbReference>
<evidence type="ECO:0000256" key="1">
    <source>
        <dbReference type="ARBA" id="ARBA00008164"/>
    </source>
</evidence>
<dbReference type="InterPro" id="IPR011063">
    <property type="entry name" value="TilS/TtcA_N"/>
</dbReference>
<dbReference type="InterPro" id="IPR036013">
    <property type="entry name" value="Band_7/SPFH_dom_sf"/>
</dbReference>
<dbReference type="InterPro" id="IPR001107">
    <property type="entry name" value="Band_7"/>
</dbReference>
<keyword evidence="9" id="KW-1133">Transmembrane helix</keyword>
<dbReference type="AlphaFoldDB" id="A0AA39LHW1"/>
<keyword evidence="4" id="KW-0808">Transferase</keyword>
<feature type="region of interest" description="Disordered" evidence="8">
    <location>
        <begin position="573"/>
        <end position="596"/>
    </location>
</feature>
<dbReference type="Gene3D" id="3.40.50.620">
    <property type="entry name" value="HUPs"/>
    <property type="match status" value="1"/>
</dbReference>
<name>A0AA39LHW1_9BILA</name>
<keyword evidence="6" id="KW-0694">RNA-binding</keyword>
<keyword evidence="9" id="KW-0472">Membrane</keyword>
<sequence>MKCYQCGERASVKCAKTNEPTCVACFVKWFEEDVHKTILTCSIFKHGERVAIGASGGKDSTVLAYVLNKLNRDYDYGLDLLLLSIDEGITGYRDDSLKAVERNEVEYGIPLTIVSYKDLYGWTMDEIVSKIGKKNNCTFCGVFRRQALDRGAFKLGAAKIVTGHNADDMAETILLNVLRGDVGRLQRCTNAITGADGTLPRAKPLKYSYEKDIVMYAHFKKLDYFCTECIYAPNAYRNNARVYVKDLERVRPQVILDLIRSGESLAIRSEVEMPQVSNCTRLFMRYSSLSQDDDATSNEAQEERFNMYQSAFTYADYGDVDNMGYQGLGRHRTHHGSRYQRFTYSKMPQSEPFEGSSSQSPIEIVFIFLSFALFVCTLPFSLLFSIKIVSNFERLVVLRLGRAQKLRGPGTTFVLPCIDRCTKVDVRVSAFNVPPLQIITADRGLVELGASVYLKVEDPLMAVCSVRDTKQNIRTLACTMLYRYVSKLRVSDVSNPHKRRMLIDDFKRELHDFTNAWGIHITDVELSDVKIMQEGENQAMNALSQVMKSELGTQIINTIGSHVQEFAEKMATENPDFPGSSGQNLVEPEVPDPTPKQEEVDVDTLVTQINLVIDINLVALIGRVFQIECADFGDFYVDVKNGQGHAERGHHGSPDVTLKLSKFTFFQLVREKMSPMQAYMNGSLKIQGGVNDAIQLKYIAERLKHLL</sequence>
<dbReference type="SUPFAM" id="SSF55718">
    <property type="entry name" value="SCP-like"/>
    <property type="match status" value="1"/>
</dbReference>
<evidence type="ECO:0000256" key="3">
    <source>
        <dbReference type="ARBA" id="ARBA00022555"/>
    </source>
</evidence>
<keyword evidence="2" id="KW-0963">Cytoplasm</keyword>
<dbReference type="GO" id="GO:0002144">
    <property type="term" value="C:cytosolic tRNA wobble base thiouridylase complex"/>
    <property type="evidence" value="ECO:0007669"/>
    <property type="project" value="TreeGrafter"/>
</dbReference>
<comment type="similarity">
    <text evidence="1">Belongs to the band 7/mec-2 family.</text>
</comment>
<protein>
    <recommendedName>
        <fullName evidence="10">Band 7 domain-containing protein</fullName>
    </recommendedName>
</protein>
<dbReference type="SUPFAM" id="SSF117892">
    <property type="entry name" value="Band 7/SPFH domain"/>
    <property type="match status" value="1"/>
</dbReference>
<dbReference type="CDD" id="cd01713">
    <property type="entry name" value="CTU1-like"/>
    <property type="match status" value="1"/>
</dbReference>
<keyword evidence="12" id="KW-1185">Reference proteome</keyword>
<feature type="domain" description="Band 7" evidence="10">
    <location>
        <begin position="384"/>
        <end position="547"/>
    </location>
</feature>
<evidence type="ECO:0000313" key="11">
    <source>
        <dbReference type="EMBL" id="KAK0398311.1"/>
    </source>
</evidence>
<dbReference type="GO" id="GO:0002143">
    <property type="term" value="P:tRNA wobble position uridine thiolation"/>
    <property type="evidence" value="ECO:0007669"/>
    <property type="project" value="TreeGrafter"/>
</dbReference>
<dbReference type="Pfam" id="PF01145">
    <property type="entry name" value="Band_7"/>
    <property type="match status" value="1"/>
</dbReference>
<dbReference type="InterPro" id="IPR014729">
    <property type="entry name" value="Rossmann-like_a/b/a_fold"/>
</dbReference>
<evidence type="ECO:0000256" key="5">
    <source>
        <dbReference type="ARBA" id="ARBA00022694"/>
    </source>
</evidence>
<evidence type="ECO:0000259" key="10">
    <source>
        <dbReference type="SMART" id="SM00244"/>
    </source>
</evidence>
<dbReference type="GO" id="GO:0000049">
    <property type="term" value="F:tRNA binding"/>
    <property type="evidence" value="ECO:0007669"/>
    <property type="project" value="UniProtKB-KW"/>
</dbReference>
<dbReference type="Gene3D" id="3.30.1050.10">
    <property type="entry name" value="SCP2 sterol-binding domain"/>
    <property type="match status" value="1"/>
</dbReference>
<evidence type="ECO:0000256" key="7">
    <source>
        <dbReference type="ARBA" id="ARBA00060195"/>
    </source>
</evidence>
<evidence type="ECO:0000256" key="8">
    <source>
        <dbReference type="SAM" id="MobiDB-lite"/>
    </source>
</evidence>
<dbReference type="InterPro" id="IPR036527">
    <property type="entry name" value="SCP2_sterol-bd_dom_sf"/>
</dbReference>
<dbReference type="EMBL" id="JAUCMV010000005">
    <property type="protein sequence ID" value="KAK0398311.1"/>
    <property type="molecule type" value="Genomic_DNA"/>
</dbReference>
<dbReference type="Proteomes" id="UP001175271">
    <property type="component" value="Unassembled WGS sequence"/>
</dbReference>
<evidence type="ECO:0000313" key="12">
    <source>
        <dbReference type="Proteomes" id="UP001175271"/>
    </source>
</evidence>
<dbReference type="PRINTS" id="PR00721">
    <property type="entry name" value="STOMATIN"/>
</dbReference>